<dbReference type="eggNOG" id="COG3437">
    <property type="taxonomic scope" value="Bacteria"/>
</dbReference>
<dbReference type="Pfam" id="PF08448">
    <property type="entry name" value="PAS_4"/>
    <property type="match status" value="1"/>
</dbReference>
<dbReference type="InterPro" id="IPR029016">
    <property type="entry name" value="GAF-like_dom_sf"/>
</dbReference>
<keyword evidence="9" id="KW-1185">Reference proteome</keyword>
<dbReference type="InterPro" id="IPR000014">
    <property type="entry name" value="PAS"/>
</dbReference>
<dbReference type="SUPFAM" id="SSF55785">
    <property type="entry name" value="PYP-like sensor domain (PAS domain)"/>
    <property type="match status" value="1"/>
</dbReference>
<dbReference type="Gene3D" id="3.30.450.40">
    <property type="match status" value="2"/>
</dbReference>
<dbReference type="PROSITE" id="PS50110">
    <property type="entry name" value="RESPONSE_REGULATORY"/>
    <property type="match status" value="1"/>
</dbReference>
<dbReference type="SMART" id="SM00471">
    <property type="entry name" value="HDc"/>
    <property type="match status" value="1"/>
</dbReference>
<keyword evidence="3" id="KW-0597">Phosphoprotein</keyword>
<feature type="modified residue" description="4-aspartylphosphate" evidence="3">
    <location>
        <position position="32"/>
    </location>
</feature>
<evidence type="ECO:0000256" key="2">
    <source>
        <dbReference type="ARBA" id="ARBA00022777"/>
    </source>
</evidence>
<dbReference type="AlphaFoldDB" id="A0A068NJL1"/>
<dbReference type="PANTHER" id="PTHR45228">
    <property type="entry name" value="CYCLIC DI-GMP PHOSPHODIESTERASE TM_0186-RELATED"/>
    <property type="match status" value="1"/>
</dbReference>
<dbReference type="Gene3D" id="3.40.50.2300">
    <property type="match status" value="1"/>
</dbReference>
<dbReference type="NCBIfam" id="TIGR00229">
    <property type="entry name" value="sensory_box"/>
    <property type="match status" value="1"/>
</dbReference>
<gene>
    <name evidence="8" type="ORF">OP10G_0435</name>
</gene>
<dbReference type="SMART" id="SM00065">
    <property type="entry name" value="GAF"/>
    <property type="match status" value="1"/>
</dbReference>
<dbReference type="Gene3D" id="1.10.3210.10">
    <property type="entry name" value="Hypothetical protein af1432"/>
    <property type="match status" value="1"/>
</dbReference>
<dbReference type="InterPro" id="IPR035965">
    <property type="entry name" value="PAS-like_dom_sf"/>
</dbReference>
<evidence type="ECO:0000259" key="5">
    <source>
        <dbReference type="PROSITE" id="PS50112"/>
    </source>
</evidence>
<protein>
    <submittedName>
        <fullName evidence="8">Putative PAS/PAC sensor protein</fullName>
    </submittedName>
</protein>
<dbReference type="SUPFAM" id="SSF109604">
    <property type="entry name" value="HD-domain/PDEase-like"/>
    <property type="match status" value="1"/>
</dbReference>
<dbReference type="STRING" id="661478.OP10G_0435"/>
<dbReference type="InterPro" id="IPR001789">
    <property type="entry name" value="Sig_transdc_resp-reg_receiver"/>
</dbReference>
<feature type="domain" description="PAC" evidence="6">
    <location>
        <begin position="341"/>
        <end position="394"/>
    </location>
</feature>
<feature type="domain" description="PAS" evidence="5">
    <location>
        <begin position="267"/>
        <end position="339"/>
    </location>
</feature>
<dbReference type="InterPro" id="IPR013656">
    <property type="entry name" value="PAS_4"/>
</dbReference>
<dbReference type="InterPro" id="IPR006675">
    <property type="entry name" value="HDIG_dom"/>
</dbReference>
<evidence type="ECO:0000259" key="7">
    <source>
        <dbReference type="PROSITE" id="PS51832"/>
    </source>
</evidence>
<dbReference type="InterPro" id="IPR000700">
    <property type="entry name" value="PAS-assoc_C"/>
</dbReference>
<evidence type="ECO:0000259" key="6">
    <source>
        <dbReference type="PROSITE" id="PS50113"/>
    </source>
</evidence>
<dbReference type="HOGENOM" id="CLU_377561_0_0_0"/>
<dbReference type="InterPro" id="IPR037522">
    <property type="entry name" value="HD_GYP_dom"/>
</dbReference>
<dbReference type="PANTHER" id="PTHR45228:SF1">
    <property type="entry name" value="CYCLIC DI-GMP PHOSPHODIESTERASE TM_0186"/>
    <property type="match status" value="1"/>
</dbReference>
<feature type="domain" description="Response regulatory" evidence="4">
    <location>
        <begin position="1"/>
        <end position="100"/>
    </location>
</feature>
<dbReference type="PROSITE" id="PS50113">
    <property type="entry name" value="PAC"/>
    <property type="match status" value="1"/>
</dbReference>
<dbReference type="PROSITE" id="PS51832">
    <property type="entry name" value="HD_GYP"/>
    <property type="match status" value="1"/>
</dbReference>
<accession>A0A068NJL1</accession>
<dbReference type="SMART" id="SM00448">
    <property type="entry name" value="REC"/>
    <property type="match status" value="1"/>
</dbReference>
<dbReference type="CDD" id="cd00077">
    <property type="entry name" value="HDc"/>
    <property type="match status" value="1"/>
</dbReference>
<dbReference type="Proteomes" id="UP000027982">
    <property type="component" value="Chromosome"/>
</dbReference>
<dbReference type="Gene3D" id="3.30.450.20">
    <property type="entry name" value="PAS domain"/>
    <property type="match status" value="2"/>
</dbReference>
<dbReference type="SUPFAM" id="SSF52172">
    <property type="entry name" value="CheY-like"/>
    <property type="match status" value="1"/>
</dbReference>
<dbReference type="InterPro" id="IPR011006">
    <property type="entry name" value="CheY-like_superfamily"/>
</dbReference>
<name>A0A068NJL1_FIMGI</name>
<dbReference type="CDD" id="cd00130">
    <property type="entry name" value="PAS"/>
    <property type="match status" value="1"/>
</dbReference>
<evidence type="ECO:0000313" key="9">
    <source>
        <dbReference type="Proteomes" id="UP000027982"/>
    </source>
</evidence>
<dbReference type="InterPro" id="IPR003607">
    <property type="entry name" value="HD/PDEase_dom"/>
</dbReference>
<dbReference type="Pfam" id="PF00072">
    <property type="entry name" value="Response_reg"/>
    <property type="match status" value="1"/>
</dbReference>
<dbReference type="NCBIfam" id="TIGR00277">
    <property type="entry name" value="HDIG"/>
    <property type="match status" value="1"/>
</dbReference>
<proteinExistence type="predicted"/>
<dbReference type="GO" id="GO:0000160">
    <property type="term" value="P:phosphorelay signal transduction system"/>
    <property type="evidence" value="ECO:0007669"/>
    <property type="project" value="InterPro"/>
</dbReference>
<dbReference type="PROSITE" id="PS50112">
    <property type="entry name" value="PAS"/>
    <property type="match status" value="1"/>
</dbReference>
<dbReference type="InterPro" id="IPR003018">
    <property type="entry name" value="GAF"/>
</dbReference>
<evidence type="ECO:0000256" key="3">
    <source>
        <dbReference type="PROSITE-ProRule" id="PRU00169"/>
    </source>
</evidence>
<organism evidence="8 9">
    <name type="scientific">Fimbriimonas ginsengisoli Gsoil 348</name>
    <dbReference type="NCBI Taxonomy" id="661478"/>
    <lineage>
        <taxon>Bacteria</taxon>
        <taxon>Bacillati</taxon>
        <taxon>Armatimonadota</taxon>
        <taxon>Fimbriimonadia</taxon>
        <taxon>Fimbriimonadales</taxon>
        <taxon>Fimbriimonadaceae</taxon>
        <taxon>Fimbriimonas</taxon>
    </lineage>
</organism>
<dbReference type="Pfam" id="PF13487">
    <property type="entry name" value="HD_5"/>
    <property type="match status" value="1"/>
</dbReference>
<evidence type="ECO:0000313" key="8">
    <source>
        <dbReference type="EMBL" id="AIE83803.1"/>
    </source>
</evidence>
<feature type="domain" description="HD-GYP" evidence="7">
    <location>
        <begin position="548"/>
        <end position="734"/>
    </location>
</feature>
<dbReference type="GO" id="GO:0016301">
    <property type="term" value="F:kinase activity"/>
    <property type="evidence" value="ECO:0007669"/>
    <property type="project" value="UniProtKB-KW"/>
</dbReference>
<dbReference type="KEGG" id="fgi:OP10G_0435"/>
<evidence type="ECO:0000259" key="4">
    <source>
        <dbReference type="PROSITE" id="PS50110"/>
    </source>
</evidence>
<keyword evidence="1" id="KW-0808">Transferase</keyword>
<keyword evidence="2" id="KW-0418">Kinase</keyword>
<sequence length="734" mass="82155">MKTRSHTVIEACDGEEGLELAIARRPDLIITDILMPKVDGYEFLRQLRSISDVAQIPVIVYTSTYVEEVAHLFAMACGAFRVITRPAKPEELLRLIDEALTATPPSSPVQLPDDKFVLEHRRLLTDKLAQKVRDLETEIVYRKAIDSKLATALKASGQKIFDLDLLSGRLTMTEPDEVGERTVSTSANRAWLRSSVLAEDLVLLDDACERAKADRSAIRIQYRHRQVIGEERISELRGSYRYDESGTPTSLSGTVLDVTGHVTTENDRRRLAAIVEHSHDLIGSARPDGTVTYLNTAGKRLIEIDETASVFGSDMFEDLYPEDVSRVQQEVLPAIYESGEWKGELRFVGRLSGQAIPCECSCFSMLNREGVVTNIAIIARDIRSRKEMERQLNLRLVQLTALRRIDVAISGAVDLNLTLQVVVNEVRAVEWVHAACIFLYDSHLRELRFACGDWSQVDGQILAISERAVSARGPIQQVDGSGFDGITIQAQPLLSKGVVKGVLTLAHRAPEGRDQVLTSFIDAVAAQTAIAIDNAMLFEDLQRSRNDLATAYDETLEGWSRALDLRDKETEGHSRRVTDLTMRVARELRLPSEDLQHIRRGALLHDIGKVGVPDKILLKPGPLDEEEGRLMRMHADYALELLAPISYLKAALDIPYCHHERWDGTGYPRRLKGLQIPLAARIFAVADVWDALSSDRPYRKAWPRDQVVEHIRQNSGTHFDPEVVEAFLRVVTST</sequence>
<dbReference type="SUPFAM" id="SSF55781">
    <property type="entry name" value="GAF domain-like"/>
    <property type="match status" value="1"/>
</dbReference>
<reference evidence="8 9" key="1">
    <citation type="journal article" date="2014" name="PLoS ONE">
        <title>The first complete genome sequence of the class fimbriimonadia in the phylum armatimonadetes.</title>
        <authorList>
            <person name="Hu Z.Y."/>
            <person name="Wang Y.Z."/>
            <person name="Im W.T."/>
            <person name="Wang S.Y."/>
            <person name="Zhao G.P."/>
            <person name="Zheng H.J."/>
            <person name="Quan Z.X."/>
        </authorList>
    </citation>
    <scope>NUCLEOTIDE SEQUENCE [LARGE SCALE GENOMIC DNA]</scope>
    <source>
        <strain evidence="8">Gsoil 348</strain>
    </source>
</reference>
<dbReference type="EMBL" id="CP007139">
    <property type="protein sequence ID" value="AIE83803.1"/>
    <property type="molecule type" value="Genomic_DNA"/>
</dbReference>
<evidence type="ECO:0000256" key="1">
    <source>
        <dbReference type="ARBA" id="ARBA00022679"/>
    </source>
</evidence>
<dbReference type="InterPro" id="IPR052020">
    <property type="entry name" value="Cyclic_di-GMP/3'3'-cGAMP_PDE"/>
</dbReference>